<dbReference type="FunFam" id="3.40.50.1110:FF:000055">
    <property type="entry name" value="Isoamyl acetate-hydrolyzing esterase"/>
    <property type="match status" value="1"/>
</dbReference>
<comment type="similarity">
    <text evidence="1">Belongs to the 'GDSL' lipolytic enzyme family.</text>
</comment>
<feature type="region of interest" description="Disordered" evidence="2">
    <location>
        <begin position="528"/>
        <end position="550"/>
    </location>
</feature>
<dbReference type="Proteomes" id="UP000251960">
    <property type="component" value="Chromosome 1"/>
</dbReference>
<accession>A0A317YG28</accession>
<gene>
    <name evidence="3" type="primary">At5g45920_1</name>
    <name evidence="3" type="ORF">Zm00014a_017210</name>
</gene>
<protein>
    <submittedName>
        <fullName evidence="3">GDSL esterase/lipase</fullName>
    </submittedName>
</protein>
<dbReference type="GO" id="GO:0016788">
    <property type="term" value="F:hydrolase activity, acting on ester bonds"/>
    <property type="evidence" value="ECO:0007669"/>
    <property type="project" value="InterPro"/>
</dbReference>
<evidence type="ECO:0000256" key="2">
    <source>
        <dbReference type="SAM" id="MobiDB-lite"/>
    </source>
</evidence>
<organism evidence="3">
    <name type="scientific">Zea mays</name>
    <name type="common">Maize</name>
    <dbReference type="NCBI Taxonomy" id="4577"/>
    <lineage>
        <taxon>Eukaryota</taxon>
        <taxon>Viridiplantae</taxon>
        <taxon>Streptophyta</taxon>
        <taxon>Embryophyta</taxon>
        <taxon>Tracheophyta</taxon>
        <taxon>Spermatophyta</taxon>
        <taxon>Magnoliopsida</taxon>
        <taxon>Liliopsida</taxon>
        <taxon>Poales</taxon>
        <taxon>Poaceae</taxon>
        <taxon>PACMAD clade</taxon>
        <taxon>Panicoideae</taxon>
        <taxon>Andropogonodae</taxon>
        <taxon>Andropogoneae</taxon>
        <taxon>Tripsacinae</taxon>
        <taxon>Zea</taxon>
    </lineage>
</organism>
<feature type="region of interest" description="Disordered" evidence="2">
    <location>
        <begin position="17"/>
        <end position="45"/>
    </location>
</feature>
<dbReference type="ExpressionAtlas" id="A0A317YG28">
    <property type="expression patterns" value="baseline and differential"/>
</dbReference>
<evidence type="ECO:0000313" key="3">
    <source>
        <dbReference type="EMBL" id="PWZ56672.1"/>
    </source>
</evidence>
<dbReference type="CDD" id="cd01838">
    <property type="entry name" value="Isoamyl_acetate_hydrolase_like"/>
    <property type="match status" value="1"/>
</dbReference>
<dbReference type="InterPro" id="IPR036514">
    <property type="entry name" value="SGNH_hydro_sf"/>
</dbReference>
<dbReference type="SUPFAM" id="SSF52266">
    <property type="entry name" value="SGNH hydrolase"/>
    <property type="match status" value="1"/>
</dbReference>
<dbReference type="Pfam" id="PF00657">
    <property type="entry name" value="Lipase_GDSL"/>
    <property type="match status" value="1"/>
</dbReference>
<dbReference type="AlphaFoldDB" id="A0A317YG28"/>
<dbReference type="EMBL" id="NCVQ01000001">
    <property type="protein sequence ID" value="PWZ56672.1"/>
    <property type="molecule type" value="Genomic_DNA"/>
</dbReference>
<sequence>MSLLFARLGVPRILRRTHRNTPQPSDAIHASFSGSPRMGARPRSRSALPRLSFLPRRRPRPRLICLLPDAAEVVAVAPPVHCTAPEPPSCISEFGSEAPRDSQSSSLDLAVEVVGPLDQRASRCRAADSPTRAKEPDMRPRLVLFGDSITELSFASGGWGAALTDRFARQADMVLRGLSGYNTRWALKVLPWAMEGAAGADPAAVTVFFGANDASLPDQVQAHQHVPLKEYQSNLRAICAYFKVKLWAYLGFGCLGLVAHLSVAWVLRSQERWPSTAVILITPPPIYEPARIRFQAGIEGCNYSRKFSHRGDTYRKIVTFWWDIKGSGSADICDTFDMIKEPGELIVSPKLQFAMQKQFLQKSDVSPGVAEGKACAAADLSSLIASKEARSQNDINNDRPKTSLCHADSMKIKVSDELPVKQWTYCDHMSDLHSSFTSANNDIAKEMNEVLFKSLSADTSALDLLASSDLLSQRKIDLIGKERLGVRKTRLRLKEQILTMKFKTYRHLWKEDVRLLSAKKQRLKSNKRIDQNNRTSQIGSQRQRFSNHSRLAMPGRQRSAALDVGEVQDTGESVLLDVRERGVPLHVSLGVGGVEVVLGLEGEVPVHDAGAAGHLGGGGRVSGGLDDDPNDGFTSRLCVLI</sequence>
<name>A0A317YG28_MAIZE</name>
<dbReference type="InterPro" id="IPR001087">
    <property type="entry name" value="GDSL"/>
</dbReference>
<comment type="caution">
    <text evidence="3">The sequence shown here is derived from an EMBL/GenBank/DDBJ whole genome shotgun (WGS) entry which is preliminary data.</text>
</comment>
<feature type="compositionally biased region" description="Polar residues" evidence="2">
    <location>
        <begin position="532"/>
        <end position="549"/>
    </location>
</feature>
<evidence type="ECO:0000256" key="1">
    <source>
        <dbReference type="ARBA" id="ARBA00008668"/>
    </source>
</evidence>
<dbReference type="PANTHER" id="PTHR47340">
    <property type="entry name" value="DUPLICATED HOMEODOMAIN-LIKE SUPERFAMILY PROTEIN"/>
    <property type="match status" value="1"/>
</dbReference>
<dbReference type="Gene3D" id="3.40.50.1110">
    <property type="entry name" value="SGNH hydrolase"/>
    <property type="match status" value="1"/>
</dbReference>
<dbReference type="PANTHER" id="PTHR47340:SF1">
    <property type="entry name" value="DUPLICATED HOMEODOMAIN-LIKE SUPERFAMILY PROTEIN"/>
    <property type="match status" value="1"/>
</dbReference>
<reference evidence="3" key="1">
    <citation type="journal article" date="2018" name="Nat. Genet.">
        <title>Extensive intraspecific gene order and gene structural variations between Mo17 and other maize genomes.</title>
        <authorList>
            <person name="Sun S."/>
            <person name="Zhou Y."/>
            <person name="Chen J."/>
            <person name="Shi J."/>
            <person name="Zhao H."/>
            <person name="Zhao H."/>
            <person name="Song W."/>
            <person name="Zhang M."/>
            <person name="Cui Y."/>
            <person name="Dong X."/>
            <person name="Liu H."/>
            <person name="Ma X."/>
            <person name="Jiao Y."/>
            <person name="Wang B."/>
            <person name="Wei X."/>
            <person name="Stein J.C."/>
            <person name="Glaubitz J.C."/>
            <person name="Lu F."/>
            <person name="Yu G."/>
            <person name="Liang C."/>
            <person name="Fengler K."/>
            <person name="Li B."/>
            <person name="Rafalski A."/>
            <person name="Schnable P.S."/>
            <person name="Ware D.H."/>
            <person name="Buckler E.S."/>
            <person name="Lai J."/>
        </authorList>
    </citation>
    <scope>NUCLEOTIDE SEQUENCE [LARGE SCALE GENOMIC DNA]</scope>
    <source>
        <tissue evidence="3">Seedling</tissue>
    </source>
</reference>
<proteinExistence type="inferred from homology"/>